<dbReference type="SUPFAM" id="SSF50621">
    <property type="entry name" value="Alanine racemase C-terminal domain-like"/>
    <property type="match status" value="1"/>
</dbReference>
<dbReference type="Pfam" id="PF00842">
    <property type="entry name" value="Ala_racemase_C"/>
    <property type="match status" value="1"/>
</dbReference>
<name>A0A2N0QHM3_9GLOM</name>
<evidence type="ECO:0000259" key="4">
    <source>
        <dbReference type="Pfam" id="PF00842"/>
    </source>
</evidence>
<feature type="non-terminal residue" evidence="5">
    <location>
        <position position="104"/>
    </location>
</feature>
<dbReference type="Proteomes" id="UP000232688">
    <property type="component" value="Unassembled WGS sequence"/>
</dbReference>
<dbReference type="VEuPathDB" id="FungiDB:RhiirA1_486018"/>
<dbReference type="EMBL" id="LLXH01009686">
    <property type="protein sequence ID" value="PKC50554.1"/>
    <property type="molecule type" value="Genomic_DNA"/>
</dbReference>
<dbReference type="InterPro" id="IPR009006">
    <property type="entry name" value="Ala_racemase/Decarboxylase_C"/>
</dbReference>
<gene>
    <name evidence="5" type="ORF">RhiirA1_486018</name>
</gene>
<accession>A0A2N0QHM3</accession>
<organism evidence="5 6">
    <name type="scientific">Rhizophagus irregularis</name>
    <dbReference type="NCBI Taxonomy" id="588596"/>
    <lineage>
        <taxon>Eukaryota</taxon>
        <taxon>Fungi</taxon>
        <taxon>Fungi incertae sedis</taxon>
        <taxon>Mucoromycota</taxon>
        <taxon>Glomeromycotina</taxon>
        <taxon>Glomeromycetes</taxon>
        <taxon>Glomerales</taxon>
        <taxon>Glomeraceae</taxon>
        <taxon>Rhizophagus</taxon>
    </lineage>
</organism>
<evidence type="ECO:0000313" key="6">
    <source>
        <dbReference type="Proteomes" id="UP000232688"/>
    </source>
</evidence>
<dbReference type="Gene3D" id="2.40.37.10">
    <property type="entry name" value="Lyase, Ornithine Decarboxylase, Chain A, domain 1"/>
    <property type="match status" value="1"/>
</dbReference>
<comment type="caution">
    <text evidence="5">The sequence shown here is derived from an EMBL/GenBank/DDBJ whole genome shotgun (WGS) entry which is preliminary data.</text>
</comment>
<sequence length="104" mass="12165">MDQCMIALPSAYNVGEKVILIGKQNEEEITIDEWAAKVETINYEIPSDELKEIEYSLPQEMLIEFNQTLEQKFARKEEYVIVATRRLSTHKQPNQIREALMKGY</sequence>
<evidence type="ECO:0000256" key="1">
    <source>
        <dbReference type="ARBA" id="ARBA00001933"/>
    </source>
</evidence>
<dbReference type="InterPro" id="IPR011079">
    <property type="entry name" value="Ala_racemase_C"/>
</dbReference>
<dbReference type="GO" id="GO:0008784">
    <property type="term" value="F:alanine racemase activity"/>
    <property type="evidence" value="ECO:0007669"/>
    <property type="project" value="UniProtKB-ARBA"/>
</dbReference>
<proteinExistence type="predicted"/>
<reference evidence="5 6" key="2">
    <citation type="submission" date="2017-10" db="EMBL/GenBank/DDBJ databases">
        <title>Genome analyses suggest a sexual origin of heterokaryosis in a supposedly ancient asexual fungus.</title>
        <authorList>
            <person name="Corradi N."/>
            <person name="Sedzielewska K."/>
            <person name="Noel J."/>
            <person name="Charron P."/>
            <person name="Farinelli L."/>
            <person name="Marton T."/>
            <person name="Kruger M."/>
            <person name="Pelin A."/>
            <person name="Brachmann A."/>
            <person name="Corradi N."/>
        </authorList>
    </citation>
    <scope>NUCLEOTIDE SEQUENCE [LARGE SCALE GENOMIC DNA]</scope>
    <source>
        <strain evidence="5 6">A1</strain>
    </source>
</reference>
<evidence type="ECO:0000256" key="3">
    <source>
        <dbReference type="ARBA" id="ARBA00023235"/>
    </source>
</evidence>
<feature type="domain" description="Alanine racemase C-terminal" evidence="4">
    <location>
        <begin position="1"/>
        <end position="47"/>
    </location>
</feature>
<dbReference type="GO" id="GO:0006355">
    <property type="term" value="P:regulation of DNA-templated transcription"/>
    <property type="evidence" value="ECO:0007669"/>
    <property type="project" value="InterPro"/>
</dbReference>
<evidence type="ECO:0000256" key="2">
    <source>
        <dbReference type="ARBA" id="ARBA00022898"/>
    </source>
</evidence>
<dbReference type="InterPro" id="IPR013321">
    <property type="entry name" value="Arc_rbn_hlx_hlx"/>
</dbReference>
<dbReference type="AlphaFoldDB" id="A0A2N0QHM3"/>
<evidence type="ECO:0000313" key="5">
    <source>
        <dbReference type="EMBL" id="PKC50554.1"/>
    </source>
</evidence>
<keyword evidence="2" id="KW-0663">Pyridoxal phosphate</keyword>
<keyword evidence="3" id="KW-0413">Isomerase</keyword>
<reference evidence="5 6" key="1">
    <citation type="submission" date="2017-10" db="EMBL/GenBank/DDBJ databases">
        <title>Extensive intraspecific genome diversity in a model arbuscular mycorrhizal fungus.</title>
        <authorList>
            <person name="Chen E.C.H."/>
            <person name="Morin E."/>
            <person name="Baudet D."/>
            <person name="Noel J."/>
            <person name="Ndikumana S."/>
            <person name="Charron P."/>
            <person name="St-Onge C."/>
            <person name="Giorgi J."/>
            <person name="Grigoriev I.V."/>
            <person name="Roux C."/>
            <person name="Martin F.M."/>
            <person name="Corradi N."/>
        </authorList>
    </citation>
    <scope>NUCLEOTIDE SEQUENCE [LARGE SCALE GENOMIC DNA]</scope>
    <source>
        <strain evidence="5 6">A1</strain>
    </source>
</reference>
<protein>
    <recommendedName>
        <fullName evidence="4">Alanine racemase C-terminal domain-containing protein</fullName>
    </recommendedName>
</protein>
<dbReference type="Gene3D" id="1.10.1220.10">
    <property type="entry name" value="Met repressor-like"/>
    <property type="match status" value="1"/>
</dbReference>
<comment type="cofactor">
    <cofactor evidence="1">
        <name>pyridoxal 5'-phosphate</name>
        <dbReference type="ChEBI" id="CHEBI:597326"/>
    </cofactor>
</comment>